<keyword evidence="1" id="KW-1015">Disulfide bond</keyword>
<evidence type="ECO:0000313" key="3">
    <source>
        <dbReference type="EMBL" id="RCN44978.1"/>
    </source>
</evidence>
<dbReference type="AlphaFoldDB" id="A0A368GMX8"/>
<dbReference type="InterPro" id="IPR000859">
    <property type="entry name" value="CUB_dom"/>
</dbReference>
<evidence type="ECO:0000259" key="2">
    <source>
        <dbReference type="Pfam" id="PF00431"/>
    </source>
</evidence>
<comment type="caution">
    <text evidence="3">The sequence shown here is derived from an EMBL/GenBank/DDBJ whole genome shotgun (WGS) entry which is preliminary data.</text>
</comment>
<dbReference type="SUPFAM" id="SSF49854">
    <property type="entry name" value="Spermadhesin, CUB domain"/>
    <property type="match status" value="1"/>
</dbReference>
<evidence type="ECO:0000256" key="1">
    <source>
        <dbReference type="ARBA" id="ARBA00023157"/>
    </source>
</evidence>
<dbReference type="Pfam" id="PF00431">
    <property type="entry name" value="CUB"/>
    <property type="match status" value="1"/>
</dbReference>
<organism evidence="3 4">
    <name type="scientific">Ancylostoma caninum</name>
    <name type="common">Dog hookworm</name>
    <dbReference type="NCBI Taxonomy" id="29170"/>
    <lineage>
        <taxon>Eukaryota</taxon>
        <taxon>Metazoa</taxon>
        <taxon>Ecdysozoa</taxon>
        <taxon>Nematoda</taxon>
        <taxon>Chromadorea</taxon>
        <taxon>Rhabditida</taxon>
        <taxon>Rhabditina</taxon>
        <taxon>Rhabditomorpha</taxon>
        <taxon>Strongyloidea</taxon>
        <taxon>Ancylostomatidae</taxon>
        <taxon>Ancylostomatinae</taxon>
        <taxon>Ancylostoma</taxon>
    </lineage>
</organism>
<dbReference type="OrthoDB" id="5868910at2759"/>
<keyword evidence="4" id="KW-1185">Reference proteome</keyword>
<protein>
    <submittedName>
        <fullName evidence="3">CUB domain protein</fullName>
    </submittedName>
</protein>
<name>A0A368GMX8_ANCCA</name>
<feature type="domain" description="CUB" evidence="2">
    <location>
        <begin position="37"/>
        <end position="129"/>
    </location>
</feature>
<evidence type="ECO:0000313" key="4">
    <source>
        <dbReference type="Proteomes" id="UP000252519"/>
    </source>
</evidence>
<dbReference type="EMBL" id="JOJR01000115">
    <property type="protein sequence ID" value="RCN44978.1"/>
    <property type="molecule type" value="Genomic_DNA"/>
</dbReference>
<dbReference type="Proteomes" id="UP000252519">
    <property type="component" value="Unassembled WGS sequence"/>
</dbReference>
<sequence>MNFTSDGTAQGVGFNGSVHNIDCTCGSRVYQMTPNDTSLQIASPGFLNGAPTYCPKLDCFWTIKFPTNHEVILNISYINLRTGSQQDQFFTADNFGRILLSTNSTIYYGPTKLIITSGQFSVNFTSTSTMVFSPPLSQQGFLLDLSIVKIKGIFGEQSSHSQTSVSWKTSQRSCLAKD</sequence>
<accession>A0A368GMX8</accession>
<proteinExistence type="predicted"/>
<dbReference type="InterPro" id="IPR035914">
    <property type="entry name" value="Sperma_CUB_dom_sf"/>
</dbReference>
<dbReference type="Gene3D" id="2.60.120.290">
    <property type="entry name" value="Spermadhesin, CUB domain"/>
    <property type="match status" value="1"/>
</dbReference>
<gene>
    <name evidence="3" type="ORF">ANCCAN_09022</name>
</gene>
<reference evidence="3 4" key="1">
    <citation type="submission" date="2014-10" db="EMBL/GenBank/DDBJ databases">
        <title>Draft genome of the hookworm Ancylostoma caninum.</title>
        <authorList>
            <person name="Mitreva M."/>
        </authorList>
    </citation>
    <scope>NUCLEOTIDE SEQUENCE [LARGE SCALE GENOMIC DNA]</scope>
    <source>
        <strain evidence="3 4">Baltimore</strain>
    </source>
</reference>